<dbReference type="Proteomes" id="UP001486888">
    <property type="component" value="Chromosome"/>
</dbReference>
<keyword evidence="7" id="KW-1185">Reference proteome</keyword>
<sequence>MNLVLQNARAPEHTARQHLTEQLRAALLSGQVSAGDPLPSTRTLASMMRVSRGAVVSVYEDLAGRDMFSASPVRAPSSRMPFHPQRQWPRPLRRSTHQEVPDLPRPAMPLQRSISPRAAPRPVSTHTATG</sequence>
<dbReference type="InterPro" id="IPR036388">
    <property type="entry name" value="WH-like_DNA-bd_sf"/>
</dbReference>
<evidence type="ECO:0000256" key="2">
    <source>
        <dbReference type="ARBA" id="ARBA00023125"/>
    </source>
</evidence>
<evidence type="ECO:0000313" key="6">
    <source>
        <dbReference type="EMBL" id="XAO45730.1"/>
    </source>
</evidence>
<evidence type="ECO:0000259" key="5">
    <source>
        <dbReference type="PROSITE" id="PS50949"/>
    </source>
</evidence>
<protein>
    <submittedName>
        <fullName evidence="6">GntR family transcriptional regulator</fullName>
    </submittedName>
</protein>
<keyword evidence="1" id="KW-0805">Transcription regulation</keyword>
<dbReference type="PROSITE" id="PS50949">
    <property type="entry name" value="HTH_GNTR"/>
    <property type="match status" value="1"/>
</dbReference>
<reference evidence="6 7" key="1">
    <citation type="submission" date="2023-05" db="EMBL/GenBank/DDBJ databases">
        <title>Glutamicibacter sp. B1, complete genome.</title>
        <authorList>
            <person name="Long Y.H."/>
            <person name="Fang T."/>
            <person name="Li X.Y."/>
        </authorList>
    </citation>
    <scope>NUCLEOTIDE SEQUENCE [LARGE SCALE GENOMIC DNA]</scope>
    <source>
        <strain evidence="6 7">B1</strain>
    </source>
</reference>
<dbReference type="InterPro" id="IPR036390">
    <property type="entry name" value="WH_DNA-bd_sf"/>
</dbReference>
<accession>A0AAU6WD79</accession>
<feature type="region of interest" description="Disordered" evidence="4">
    <location>
        <begin position="70"/>
        <end position="130"/>
    </location>
</feature>
<dbReference type="InterPro" id="IPR000524">
    <property type="entry name" value="Tscrpt_reg_HTH_GntR"/>
</dbReference>
<dbReference type="KEGG" id="gey:QMQ05_15535"/>
<evidence type="ECO:0000256" key="4">
    <source>
        <dbReference type="SAM" id="MobiDB-lite"/>
    </source>
</evidence>
<name>A0AAU6WD79_9MICC</name>
<dbReference type="AlphaFoldDB" id="A0AAU6WD79"/>
<evidence type="ECO:0000256" key="1">
    <source>
        <dbReference type="ARBA" id="ARBA00023015"/>
    </source>
</evidence>
<organism evidence="6 7">
    <name type="scientific">Glutamicibacter ectropisis</name>
    <dbReference type="NCBI Taxonomy" id="3046593"/>
    <lineage>
        <taxon>Bacteria</taxon>
        <taxon>Bacillati</taxon>
        <taxon>Actinomycetota</taxon>
        <taxon>Actinomycetes</taxon>
        <taxon>Micrococcales</taxon>
        <taxon>Micrococcaceae</taxon>
        <taxon>Glutamicibacter</taxon>
    </lineage>
</organism>
<dbReference type="GO" id="GO:0003677">
    <property type="term" value="F:DNA binding"/>
    <property type="evidence" value="ECO:0007669"/>
    <property type="project" value="UniProtKB-KW"/>
</dbReference>
<dbReference type="Pfam" id="PF00392">
    <property type="entry name" value="GntR"/>
    <property type="match status" value="1"/>
</dbReference>
<dbReference type="RefSeq" id="WP_345471488.1">
    <property type="nucleotide sequence ID" value="NZ_CP125942.1"/>
</dbReference>
<dbReference type="GO" id="GO:0003700">
    <property type="term" value="F:DNA-binding transcription factor activity"/>
    <property type="evidence" value="ECO:0007669"/>
    <property type="project" value="InterPro"/>
</dbReference>
<dbReference type="EMBL" id="CP125942">
    <property type="protein sequence ID" value="XAO45730.1"/>
    <property type="molecule type" value="Genomic_DNA"/>
</dbReference>
<evidence type="ECO:0000256" key="3">
    <source>
        <dbReference type="ARBA" id="ARBA00023163"/>
    </source>
</evidence>
<keyword evidence="3" id="KW-0804">Transcription</keyword>
<dbReference type="Gene3D" id="1.10.10.10">
    <property type="entry name" value="Winged helix-like DNA-binding domain superfamily/Winged helix DNA-binding domain"/>
    <property type="match status" value="1"/>
</dbReference>
<gene>
    <name evidence="6" type="ORF">QMQ05_15535</name>
</gene>
<proteinExistence type="predicted"/>
<evidence type="ECO:0000313" key="7">
    <source>
        <dbReference type="Proteomes" id="UP001486888"/>
    </source>
</evidence>
<dbReference type="SUPFAM" id="SSF46785">
    <property type="entry name" value="Winged helix' DNA-binding domain"/>
    <property type="match status" value="1"/>
</dbReference>
<keyword evidence="2" id="KW-0238">DNA-binding</keyword>
<feature type="domain" description="HTH gntR-type" evidence="5">
    <location>
        <begin position="13"/>
        <end position="81"/>
    </location>
</feature>